<dbReference type="GO" id="GO:0005829">
    <property type="term" value="C:cytosol"/>
    <property type="evidence" value="ECO:0007669"/>
    <property type="project" value="TreeGrafter"/>
</dbReference>
<evidence type="ECO:0000256" key="1">
    <source>
        <dbReference type="ARBA" id="ARBA00006207"/>
    </source>
</evidence>
<dbReference type="Proteomes" id="UP000324585">
    <property type="component" value="Unassembled WGS sequence"/>
</dbReference>
<dbReference type="OrthoDB" id="1093at2759"/>
<dbReference type="InterPro" id="IPR054179">
    <property type="entry name" value="PSD13_N"/>
</dbReference>
<keyword evidence="2 4" id="KW-0647">Proteasome</keyword>
<dbReference type="EMBL" id="VRMN01000004">
    <property type="protein sequence ID" value="KAA8494719.1"/>
    <property type="molecule type" value="Genomic_DNA"/>
</dbReference>
<dbReference type="SMART" id="SM00088">
    <property type="entry name" value="PINT"/>
    <property type="match status" value="1"/>
</dbReference>
<dbReference type="InterPro" id="IPR036390">
    <property type="entry name" value="WH_DNA-bd_sf"/>
</dbReference>
<keyword evidence="5" id="KW-1185">Reference proteome</keyword>
<dbReference type="GO" id="GO:0006511">
    <property type="term" value="P:ubiquitin-dependent protein catabolic process"/>
    <property type="evidence" value="ECO:0007669"/>
    <property type="project" value="TreeGrafter"/>
</dbReference>
<evidence type="ECO:0000256" key="2">
    <source>
        <dbReference type="ARBA" id="ARBA00022942"/>
    </source>
</evidence>
<proteinExistence type="inferred from homology"/>
<gene>
    <name evidence="4" type="ORF">FVE85_2960</name>
</gene>
<dbReference type="InterPro" id="IPR035298">
    <property type="entry name" value="PSMD13"/>
</dbReference>
<dbReference type="GO" id="GO:0005634">
    <property type="term" value="C:nucleus"/>
    <property type="evidence" value="ECO:0007669"/>
    <property type="project" value="TreeGrafter"/>
</dbReference>
<protein>
    <submittedName>
        <fullName evidence="4">26S proteasome non-ATPase regulatory subunit 13-like B</fullName>
    </submittedName>
</protein>
<dbReference type="AlphaFoldDB" id="A0A5J4YTB1"/>
<dbReference type="Pfam" id="PF22037">
    <property type="entry name" value="PSD13_N"/>
    <property type="match status" value="1"/>
</dbReference>
<dbReference type="SUPFAM" id="SSF46785">
    <property type="entry name" value="Winged helix' DNA-binding domain"/>
    <property type="match status" value="1"/>
</dbReference>
<feature type="domain" description="PCI" evidence="3">
    <location>
        <begin position="203"/>
        <end position="373"/>
    </location>
</feature>
<dbReference type="InterPro" id="IPR000717">
    <property type="entry name" value="PCI_dom"/>
</dbReference>
<organism evidence="4 5">
    <name type="scientific">Porphyridium purpureum</name>
    <name type="common">Red alga</name>
    <name type="synonym">Porphyridium cruentum</name>
    <dbReference type="NCBI Taxonomy" id="35688"/>
    <lineage>
        <taxon>Eukaryota</taxon>
        <taxon>Rhodophyta</taxon>
        <taxon>Bangiophyceae</taxon>
        <taxon>Porphyridiales</taxon>
        <taxon>Porphyridiaceae</taxon>
        <taxon>Porphyridium</taxon>
    </lineage>
</organism>
<name>A0A5J4YTB1_PORPP</name>
<evidence type="ECO:0000313" key="5">
    <source>
        <dbReference type="Proteomes" id="UP000324585"/>
    </source>
</evidence>
<dbReference type="OMA" id="SFEDYWE"/>
<sequence length="411" mass="45528">MREQGTLRLCEWVSLTGIGERCGIAGRMAAVEQYLKGRMAAAASPEEAAVLEQLHALWSKRLWHQLTGVLVDALARKGLLSKQIELYHACISDFANKLNAVEFAKMVKIIAANECASPEDALAFIAPHLEPKSVIMGNPEARVLLLSEASQLRLLNQEPLVARSLTDQARSLVSASADMANEIQAAYYAALASYHKQVGTAAEFYHNALMFLAYSDVPDMPRDLRVQWAFDLAVAALVGKEIFSFGELLLHQVVRDMQDTGHAWLVQLLKALETGDLDKFNRICDESSAKMGAQPALVANADFLRQKVTIMALLNLAFERITERRISFAEIATRCRLPTSEVEFLLMRAMSLKLITGIIDGVESYVTVSHIVPRVIDRTQSADMAQRLDLWCKSVSKTLEFMEGETADLFA</sequence>
<comment type="caution">
    <text evidence="4">The sequence shown here is derived from an EMBL/GenBank/DDBJ whole genome shotgun (WGS) entry which is preliminary data.</text>
</comment>
<evidence type="ECO:0000313" key="4">
    <source>
        <dbReference type="EMBL" id="KAA8494719.1"/>
    </source>
</evidence>
<accession>A0A5J4YTB1</accession>
<reference evidence="5" key="1">
    <citation type="journal article" date="2019" name="Nat. Commun.">
        <title>Expansion of phycobilisome linker gene families in mesophilic red algae.</title>
        <authorList>
            <person name="Lee J."/>
            <person name="Kim D."/>
            <person name="Bhattacharya D."/>
            <person name="Yoon H.S."/>
        </authorList>
    </citation>
    <scope>NUCLEOTIDE SEQUENCE [LARGE SCALE GENOMIC DNA]</scope>
    <source>
        <strain evidence="5">CCMP 1328</strain>
    </source>
</reference>
<comment type="similarity">
    <text evidence="1">Belongs to the proteasome subunit S11 family.</text>
</comment>
<dbReference type="PANTHER" id="PTHR10539:SF0">
    <property type="entry name" value="26S PROTEASOME NON-ATPASE REGULATORY SUBUNIT 13"/>
    <property type="match status" value="1"/>
</dbReference>
<dbReference type="PANTHER" id="PTHR10539">
    <property type="entry name" value="26S PROTEASOME NON-ATPASE REGULATORY SUBUNIT 13"/>
    <property type="match status" value="1"/>
</dbReference>
<dbReference type="Pfam" id="PF01399">
    <property type="entry name" value="PCI"/>
    <property type="match status" value="1"/>
</dbReference>
<dbReference type="PROSITE" id="PS50250">
    <property type="entry name" value="PCI"/>
    <property type="match status" value="1"/>
</dbReference>
<dbReference type="GO" id="GO:0008541">
    <property type="term" value="C:proteasome regulatory particle, lid subcomplex"/>
    <property type="evidence" value="ECO:0007669"/>
    <property type="project" value="TreeGrafter"/>
</dbReference>
<dbReference type="GO" id="GO:0005198">
    <property type="term" value="F:structural molecule activity"/>
    <property type="evidence" value="ECO:0007669"/>
    <property type="project" value="TreeGrafter"/>
</dbReference>
<evidence type="ECO:0000259" key="3">
    <source>
        <dbReference type="PROSITE" id="PS50250"/>
    </source>
</evidence>